<comment type="subcellular location">
    <subcellularLocation>
        <location evidence="1">Nucleus</location>
    </subcellularLocation>
</comment>
<proteinExistence type="inferred from homology"/>
<keyword evidence="1" id="KW-0804">Transcription</keyword>
<accession>A0A8X8VVM9</accession>
<keyword evidence="3" id="KW-1185">Reference proteome</keyword>
<reference evidence="2" key="2">
    <citation type="submission" date="2020-08" db="EMBL/GenBank/DDBJ databases">
        <title>Plant Genome Project.</title>
        <authorList>
            <person name="Zhang R.-G."/>
        </authorList>
    </citation>
    <scope>NUCLEOTIDE SEQUENCE</scope>
    <source>
        <strain evidence="2">Huo1</strain>
        <tissue evidence="2">Leaf</tissue>
    </source>
</reference>
<keyword evidence="1" id="KW-1070">Brassinosteroid signaling pathway</keyword>
<evidence type="ECO:0000256" key="1">
    <source>
        <dbReference type="RuleBase" id="RU369040"/>
    </source>
</evidence>
<keyword evidence="1" id="KW-0238">DNA-binding</keyword>
<dbReference type="GO" id="GO:0006351">
    <property type="term" value="P:DNA-templated transcription"/>
    <property type="evidence" value="ECO:0007669"/>
    <property type="project" value="InterPro"/>
</dbReference>
<dbReference type="GO" id="GO:0005634">
    <property type="term" value="C:nucleus"/>
    <property type="evidence" value="ECO:0007669"/>
    <property type="project" value="UniProtKB-SubCell"/>
</dbReference>
<dbReference type="InterPro" id="IPR033264">
    <property type="entry name" value="BZR"/>
</dbReference>
<dbReference type="AlphaFoldDB" id="A0A8X8VVM9"/>
<comment type="function">
    <text evidence="1">Functions in brassinosteroid signaling. May function as transcriptional repressor.</text>
</comment>
<organism evidence="2">
    <name type="scientific">Salvia splendens</name>
    <name type="common">Scarlet sage</name>
    <dbReference type="NCBI Taxonomy" id="180675"/>
    <lineage>
        <taxon>Eukaryota</taxon>
        <taxon>Viridiplantae</taxon>
        <taxon>Streptophyta</taxon>
        <taxon>Embryophyta</taxon>
        <taxon>Tracheophyta</taxon>
        <taxon>Spermatophyta</taxon>
        <taxon>Magnoliopsida</taxon>
        <taxon>eudicotyledons</taxon>
        <taxon>Gunneridae</taxon>
        <taxon>Pentapetalae</taxon>
        <taxon>asterids</taxon>
        <taxon>lamiids</taxon>
        <taxon>Lamiales</taxon>
        <taxon>Lamiaceae</taxon>
        <taxon>Nepetoideae</taxon>
        <taxon>Mentheae</taxon>
        <taxon>Salviinae</taxon>
        <taxon>Salvia</taxon>
        <taxon>Salvia subgen. Calosphace</taxon>
        <taxon>core Calosphace</taxon>
    </lineage>
</organism>
<protein>
    <recommendedName>
        <fullName evidence="1">Protein BZR1 homolog</fullName>
    </recommendedName>
    <alternativeName>
        <fullName evidence="1">Protein BRASSINAZOLE-RESISTANT 1 homolog</fullName>
    </alternativeName>
</protein>
<comment type="similarity">
    <text evidence="1">Belongs to the BZR/LAT61 family.</text>
</comment>
<dbReference type="GO" id="GO:0003677">
    <property type="term" value="F:DNA binding"/>
    <property type="evidence" value="ECO:0007669"/>
    <property type="project" value="UniProtKB-UniRule"/>
</dbReference>
<reference evidence="2" key="1">
    <citation type="submission" date="2018-01" db="EMBL/GenBank/DDBJ databases">
        <authorList>
            <person name="Mao J.F."/>
        </authorList>
    </citation>
    <scope>NUCLEOTIDE SEQUENCE</scope>
    <source>
        <strain evidence="2">Huo1</strain>
        <tissue evidence="2">Leaf</tissue>
    </source>
</reference>
<dbReference type="PANTHER" id="PTHR31506">
    <property type="entry name" value="BES1/BZR1 HOMOLOG PROTEIN 3-RELATED"/>
    <property type="match status" value="1"/>
</dbReference>
<evidence type="ECO:0000313" key="3">
    <source>
        <dbReference type="Proteomes" id="UP000298416"/>
    </source>
</evidence>
<dbReference type="GO" id="GO:0003700">
    <property type="term" value="F:DNA-binding transcription factor activity"/>
    <property type="evidence" value="ECO:0007669"/>
    <property type="project" value="UniProtKB-UniRule"/>
</dbReference>
<evidence type="ECO:0000313" key="2">
    <source>
        <dbReference type="EMBL" id="KAG6383245.1"/>
    </source>
</evidence>
<keyword evidence="1" id="KW-0805">Transcription regulation</keyword>
<name>A0A8X8VVM9_SALSN</name>
<dbReference type="EMBL" id="PNBA02000672">
    <property type="protein sequence ID" value="KAG6383245.1"/>
    <property type="molecule type" value="Genomic_DNA"/>
</dbReference>
<dbReference type="GO" id="GO:0009742">
    <property type="term" value="P:brassinosteroid mediated signaling pathway"/>
    <property type="evidence" value="ECO:0007669"/>
    <property type="project" value="UniProtKB-UniRule"/>
</dbReference>
<gene>
    <name evidence="2" type="ORF">SASPL_157008</name>
</gene>
<comment type="caution">
    <text evidence="2">The sequence shown here is derived from an EMBL/GenBank/DDBJ whole genome shotgun (WGS) entry which is preliminary data.</text>
</comment>
<dbReference type="Proteomes" id="UP000298416">
    <property type="component" value="Unassembled WGS sequence"/>
</dbReference>
<sequence length="219" mass="23724">MFDYRDGNRRTGWISSRVPYQQLQVAHAHLTNKAAPAIPSLQMATLSFHGSEISLHRTCHSSSCTTTCTGVAPVTPPSSSPTLGTPRPATDWGSSYTRLGTQHPLLPLSTPPSPRHQMWYQGTHASQSGTTSPTFRLVSSNPFGFSVEDLTRNGSLMCTPGRSRACSPADIPLARVIPNEFVFRSSSTTDLVKPWEGETIHEDCGADELELTLGSSNAR</sequence>
<dbReference type="PANTHER" id="PTHR31506:SF2">
    <property type="entry name" value="BES1_BZR1 HOMOLOG PROTEIN 3"/>
    <property type="match status" value="1"/>
</dbReference>